<dbReference type="EMBL" id="ML734551">
    <property type="protein sequence ID" value="KAB8253339.1"/>
    <property type="molecule type" value="Genomic_DNA"/>
</dbReference>
<name>A0A5N6HHY8_ASPFL</name>
<feature type="region of interest" description="Disordered" evidence="1">
    <location>
        <begin position="1"/>
        <end position="21"/>
    </location>
</feature>
<sequence>MLRSRLRNLPAPSVPAPDLHEDLNTEINESPEDVFGAFRSQLLPEALARNFSMAPAGAT</sequence>
<organism evidence="2">
    <name type="scientific">Aspergillus flavus</name>
    <dbReference type="NCBI Taxonomy" id="5059"/>
    <lineage>
        <taxon>Eukaryota</taxon>
        <taxon>Fungi</taxon>
        <taxon>Dikarya</taxon>
        <taxon>Ascomycota</taxon>
        <taxon>Pezizomycotina</taxon>
        <taxon>Eurotiomycetes</taxon>
        <taxon>Eurotiomycetidae</taxon>
        <taxon>Eurotiales</taxon>
        <taxon>Aspergillaceae</taxon>
        <taxon>Aspergillus</taxon>
        <taxon>Aspergillus subgen. Circumdati</taxon>
    </lineage>
</organism>
<evidence type="ECO:0000313" key="2">
    <source>
        <dbReference type="EMBL" id="KAB8253339.1"/>
    </source>
</evidence>
<reference evidence="2" key="1">
    <citation type="submission" date="2019-04" db="EMBL/GenBank/DDBJ databases">
        <title>Friends and foes A comparative genomics study of 23 Aspergillus species from section Flavi.</title>
        <authorList>
            <consortium name="DOE Joint Genome Institute"/>
            <person name="Kjaerbolling I."/>
            <person name="Vesth T."/>
            <person name="Frisvad J.C."/>
            <person name="Nybo J.L."/>
            <person name="Theobald S."/>
            <person name="Kildgaard S."/>
            <person name="Isbrandt T."/>
            <person name="Kuo A."/>
            <person name="Sato A."/>
            <person name="Lyhne E.K."/>
            <person name="Kogle M.E."/>
            <person name="Wiebenga A."/>
            <person name="Kun R.S."/>
            <person name="Lubbers R.J."/>
            <person name="Makela M.R."/>
            <person name="Barry K."/>
            <person name="Chovatia M."/>
            <person name="Clum A."/>
            <person name="Daum C."/>
            <person name="Haridas S."/>
            <person name="He G."/>
            <person name="LaButti K."/>
            <person name="Lipzen A."/>
            <person name="Mondo S."/>
            <person name="Riley R."/>
            <person name="Salamov A."/>
            <person name="Simmons B.A."/>
            <person name="Magnuson J.K."/>
            <person name="Henrissat B."/>
            <person name="Mortensen U.H."/>
            <person name="Larsen T.O."/>
            <person name="Devries R.P."/>
            <person name="Grigoriev I.V."/>
            <person name="Machida M."/>
            <person name="Baker S.E."/>
            <person name="Andersen M.R."/>
        </authorList>
    </citation>
    <scope>NUCLEOTIDE SEQUENCE [LARGE SCALE GENOMIC DNA]</scope>
    <source>
        <strain evidence="2">CBS 121.62</strain>
    </source>
</reference>
<gene>
    <name evidence="2" type="ORF">BDV35DRAFT_333492</name>
</gene>
<dbReference type="Proteomes" id="UP000325434">
    <property type="component" value="Unassembled WGS sequence"/>
</dbReference>
<evidence type="ECO:0000256" key="1">
    <source>
        <dbReference type="SAM" id="MobiDB-lite"/>
    </source>
</evidence>
<proteinExistence type="predicted"/>
<dbReference type="AlphaFoldDB" id="A0A5N6HHY8"/>
<accession>A0A5N6HHY8</accession>
<protein>
    <submittedName>
        <fullName evidence="2">Uncharacterized protein</fullName>
    </submittedName>
</protein>